<keyword evidence="1" id="KW-0472">Membrane</keyword>
<evidence type="ECO:0000256" key="1">
    <source>
        <dbReference type="SAM" id="Phobius"/>
    </source>
</evidence>
<evidence type="ECO:0000313" key="4">
    <source>
        <dbReference type="Proteomes" id="UP001197626"/>
    </source>
</evidence>
<dbReference type="Pfam" id="PF13349">
    <property type="entry name" value="DUF4097"/>
    <property type="match status" value="1"/>
</dbReference>
<keyword evidence="1" id="KW-0812">Transmembrane</keyword>
<reference evidence="3 4" key="1">
    <citation type="journal article" date="2022" name="Pathogens">
        <title>Staphylococcus ratti sp. nov. Isolated from a Lab Rat.</title>
        <authorList>
            <person name="Kovarovic V."/>
            <person name="Sedlacek I."/>
            <person name="Petras P."/>
            <person name="Kralova S."/>
            <person name="Maslanova I."/>
            <person name="Svec P."/>
            <person name="Neumann-Schaal M."/>
            <person name="Botka T."/>
            <person name="Gelbicova T."/>
            <person name="Stankova E."/>
            <person name="Doskar J."/>
            <person name="Pantucek R."/>
        </authorList>
    </citation>
    <scope>NUCLEOTIDE SEQUENCE [LARGE SCALE GENOMIC DNA]</scope>
    <source>
        <strain evidence="3 4">CCM 9025</strain>
    </source>
</reference>
<name>A0ABY3PEK8_9STAP</name>
<accession>A0ABY3PEK8</accession>
<dbReference type="Proteomes" id="UP001197626">
    <property type="component" value="Chromosome"/>
</dbReference>
<dbReference type="Gene3D" id="2.160.20.120">
    <property type="match status" value="1"/>
</dbReference>
<evidence type="ECO:0000259" key="2">
    <source>
        <dbReference type="Pfam" id="PF13349"/>
    </source>
</evidence>
<keyword evidence="1" id="KW-1133">Transmembrane helix</keyword>
<feature type="domain" description="DUF4097" evidence="2">
    <location>
        <begin position="46"/>
        <end position="280"/>
    </location>
</feature>
<proteinExistence type="predicted"/>
<protein>
    <submittedName>
        <fullName evidence="3">DUF4097 domain-containing protein</fullName>
    </submittedName>
</protein>
<dbReference type="EMBL" id="CP086654">
    <property type="protein sequence ID" value="UEX90768.1"/>
    <property type="molecule type" value="Genomic_DNA"/>
</dbReference>
<dbReference type="InterPro" id="IPR025164">
    <property type="entry name" value="Toastrack_DUF4097"/>
</dbReference>
<keyword evidence="4" id="KW-1185">Reference proteome</keyword>
<evidence type="ECO:0000313" key="3">
    <source>
        <dbReference type="EMBL" id="UEX90768.1"/>
    </source>
</evidence>
<organism evidence="3 4">
    <name type="scientific">Staphylococcus ratti</name>
    <dbReference type="NCBI Taxonomy" id="2892440"/>
    <lineage>
        <taxon>Bacteria</taxon>
        <taxon>Bacillati</taxon>
        <taxon>Bacillota</taxon>
        <taxon>Bacilli</taxon>
        <taxon>Bacillales</taxon>
        <taxon>Staphylococcaceae</taxon>
        <taxon>Staphylococcus</taxon>
    </lineage>
</organism>
<feature type="transmembrane region" description="Helical" evidence="1">
    <location>
        <begin position="6"/>
        <end position="27"/>
    </location>
</feature>
<dbReference type="RefSeq" id="WP_229293248.1">
    <property type="nucleotide sequence ID" value="NZ_CP086654.1"/>
</dbReference>
<sequence>MMKKLFMTGLIMFLVFFVIGTVVWFTVEDKNNRIETKEKSFKLNEIKRINVHSDNADVHIKKGDTFHVSYEGKSKVNISNQNKTLQVSDNQNVKKRMLNVNPFNSSKAQLTITVPSKQLDEINVTTQVGILDVEDIQSSNATFWNEVTGQINVNNCTFNDTNITANETFISVNNSALSNSEISVNKGKIAINDALVKKSVFKVDRGSIELNKMQPECDLKASVNHGDISMRYLKSPKDVMLKLVPENGKIHVNVPNLHQGKNGTGQHLIELYTNQGDINIL</sequence>
<gene>
    <name evidence="3" type="ORF">LN051_03705</name>
</gene>